<keyword evidence="2" id="KW-0597">Phosphoprotein</keyword>
<evidence type="ECO:0000256" key="1">
    <source>
        <dbReference type="ARBA" id="ARBA00022450"/>
    </source>
</evidence>
<dbReference type="InterPro" id="IPR042099">
    <property type="entry name" value="ANL_N_sf"/>
</dbReference>
<dbReference type="Gene3D" id="3.40.50.720">
    <property type="entry name" value="NAD(P)-binding Rossmann-like Domain"/>
    <property type="match status" value="1"/>
</dbReference>
<dbReference type="InterPro" id="IPR020845">
    <property type="entry name" value="AMP-binding_CS"/>
</dbReference>
<dbReference type="Gene3D" id="3.40.50.12780">
    <property type="entry name" value="N-terminal domain of ligase-like"/>
    <property type="match status" value="1"/>
</dbReference>
<dbReference type="Proteomes" id="UP001497453">
    <property type="component" value="Chromosome 3"/>
</dbReference>
<accession>A0ABP1D6W8</accession>
<evidence type="ECO:0000256" key="2">
    <source>
        <dbReference type="ARBA" id="ARBA00022553"/>
    </source>
</evidence>
<dbReference type="InterPro" id="IPR000873">
    <property type="entry name" value="AMP-dep_synth/lig_dom"/>
</dbReference>
<name>A0ABP1D6W8_9APHY</name>
<sequence length="1085" mass="117832">MSDDRPYPPLDGTITVLPGFVDFQAEHHPTLPWAIFPSIENPQEPTIITFEEFTRATHRIAHALRPQRSGQDGEIVALAIHCDTILYVATMIGLIRAGLVPFPMSVRNSPEAICSMLENSSCHRVITQPFLVPLVSAVQAQLAAKNFTLKIDDLPDVHSIFPTIRPNAPAAVDVPAYPPSDRKPEPNDVLLYLHSSGSTGHPRPVPQTQKIMLQWAGSPVILANRGRDLRLGSMMAPTFHTTGLYMQVLPPIVNGDPIATFTPQGPSPPVMPNPRNTLEAAKLTRCNGVAAIPAFLEVWAQSPEDIEYLASLILLSFAGGPLSDAGGAKLQAAGCKLFSVYGATEFGAPTGIFDTDDSQGLDAPVKTSADYAWFQFPDYVNMRWIDQGDGTYELQFLTCDTHQPAVENLPDVKGYATSDLFESHPTKPGLWRVVGRTDDVLVLATGEKIVPLPQEGYIGSVPEVAGSVMFGRGKNQAGILIEPRPELQIDPTDGEALVAFRNRIWPHIEEANKLGPAFARIFKETIIVTDPARPLPRAAKGTVQRKRALALYAEDIEALYEKIEASANANGIAPPASWTVEDVERWLSRHAASLNHDQTPESDVDVFEQGFDSLNATLLRNRVIGALRSSTDPSAQKAAIHVPQDFVYHYPTIQRLAVAIVNLVSPTAQSNANAHTANIQEFIDKYSANLPTKPISSLGKQTDKGSEGLVVLLTGSTGSLGSHILAALLEEPKVSRIYALNRGEDVSGRQKLSFEDKKLATELLDSTKLVQLSSDLSRTDLGLSAETLKEIKTSVTHIIHNAWRVEFNLSLSSFESYIASTRNLLDVSSQFAHHIRFFFTSSISVAVGWNASKGEVPEDVIDNIQALSQGAGGYESSKYVVEHILAKASRAGAVTATSLRVGQVSGSTKTGAWNTSEWVPSIVKSSVALGCLPALEGVVSWIPMDTTARTIVEVVLSPSPLPPVLNVVNPRPVPWNQVFKDISQSISQDGPSIPIVPFEDWLTKLEALSSNVTAKDLADTPAIKLLRFLRSLSPTVPTASSEAGGLPTFSTKKTQDISTALRTNLLIDKEQVESWIAFWKERSFI</sequence>
<protein>
    <recommendedName>
        <fullName evidence="3">Polyketide synthase-like phosphopantetheine-binding domain-containing protein</fullName>
    </recommendedName>
</protein>
<organism evidence="4 5">
    <name type="scientific">Somion occarium</name>
    <dbReference type="NCBI Taxonomy" id="3059160"/>
    <lineage>
        <taxon>Eukaryota</taxon>
        <taxon>Fungi</taxon>
        <taxon>Dikarya</taxon>
        <taxon>Basidiomycota</taxon>
        <taxon>Agaricomycotina</taxon>
        <taxon>Agaricomycetes</taxon>
        <taxon>Polyporales</taxon>
        <taxon>Cerrenaceae</taxon>
        <taxon>Somion</taxon>
    </lineage>
</organism>
<dbReference type="SUPFAM" id="SSF51735">
    <property type="entry name" value="NAD(P)-binding Rossmann-fold domains"/>
    <property type="match status" value="1"/>
</dbReference>
<gene>
    <name evidence="4" type="ORF">GFSPODELE1_LOCUS4651</name>
</gene>
<dbReference type="EMBL" id="OZ037946">
    <property type="protein sequence ID" value="CAL1703600.1"/>
    <property type="molecule type" value="Genomic_DNA"/>
</dbReference>
<dbReference type="Pfam" id="PF23562">
    <property type="entry name" value="AMP-binding_C_3"/>
    <property type="match status" value="1"/>
</dbReference>
<dbReference type="InterPro" id="IPR020806">
    <property type="entry name" value="PKS_PP-bd"/>
</dbReference>
<evidence type="ECO:0000259" key="3">
    <source>
        <dbReference type="SMART" id="SM00823"/>
    </source>
</evidence>
<dbReference type="InterPro" id="IPR013120">
    <property type="entry name" value="FAR_NAD-bd"/>
</dbReference>
<dbReference type="SUPFAM" id="SSF56801">
    <property type="entry name" value="Acetyl-CoA synthetase-like"/>
    <property type="match status" value="1"/>
</dbReference>
<evidence type="ECO:0000313" key="4">
    <source>
        <dbReference type="EMBL" id="CAL1703600.1"/>
    </source>
</evidence>
<dbReference type="Pfam" id="PF07993">
    <property type="entry name" value="NAD_binding_4"/>
    <property type="match status" value="1"/>
</dbReference>
<dbReference type="PANTHER" id="PTHR43439">
    <property type="entry name" value="PHENYLACETATE-COENZYME A LIGASE"/>
    <property type="match status" value="1"/>
</dbReference>
<proteinExistence type="predicted"/>
<feature type="domain" description="Polyketide synthase-like phosphopantetheine-binding" evidence="3">
    <location>
        <begin position="583"/>
        <end position="664"/>
    </location>
</feature>
<dbReference type="SMART" id="SM00823">
    <property type="entry name" value="PKS_PP"/>
    <property type="match status" value="1"/>
</dbReference>
<dbReference type="InterPro" id="IPR051414">
    <property type="entry name" value="Adenylate-forming_Reductase"/>
</dbReference>
<dbReference type="PROSITE" id="PS00455">
    <property type="entry name" value="AMP_BINDING"/>
    <property type="match status" value="1"/>
</dbReference>
<keyword evidence="1" id="KW-0596">Phosphopantetheine</keyword>
<evidence type="ECO:0000313" key="5">
    <source>
        <dbReference type="Proteomes" id="UP001497453"/>
    </source>
</evidence>
<keyword evidence="5" id="KW-1185">Reference proteome</keyword>
<dbReference type="PANTHER" id="PTHR43439:SF2">
    <property type="entry name" value="ENZYME, PUTATIVE (JCVI)-RELATED"/>
    <property type="match status" value="1"/>
</dbReference>
<reference evidence="5" key="1">
    <citation type="submission" date="2024-04" db="EMBL/GenBank/DDBJ databases">
        <authorList>
            <person name="Shaw F."/>
            <person name="Minotto A."/>
        </authorList>
    </citation>
    <scope>NUCLEOTIDE SEQUENCE [LARGE SCALE GENOMIC DNA]</scope>
</reference>
<dbReference type="Pfam" id="PF00501">
    <property type="entry name" value="AMP-binding"/>
    <property type="match status" value="1"/>
</dbReference>
<dbReference type="InterPro" id="IPR036291">
    <property type="entry name" value="NAD(P)-bd_dom_sf"/>
</dbReference>